<dbReference type="GO" id="GO:0004348">
    <property type="term" value="F:glucosylceramidase activity"/>
    <property type="evidence" value="ECO:0007669"/>
    <property type="project" value="UniProtKB-EC"/>
</dbReference>
<evidence type="ECO:0000256" key="3">
    <source>
        <dbReference type="ARBA" id="ARBA00004731"/>
    </source>
</evidence>
<evidence type="ECO:0000256" key="15">
    <source>
        <dbReference type="ARBA" id="ARBA00048698"/>
    </source>
</evidence>
<dbReference type="InterPro" id="IPR033452">
    <property type="entry name" value="GH30_C"/>
</dbReference>
<evidence type="ECO:0000256" key="14">
    <source>
        <dbReference type="ARBA" id="ARBA00048182"/>
    </source>
</evidence>
<keyword evidence="7 20" id="KW-0746">Sphingolipid metabolism</keyword>
<accession>A0A834FSJ9</accession>
<comment type="catalytic activity">
    <reaction evidence="17">
        <text>beta-D-glucosyl-(1&lt;-&gt;1')-N-(15Z-tetracosenoyl)-sphing-4-enine + cholesterol = N-(15Z-tetracosenoyl)-sphing-4-enine + cholesteryl 3-beta-D-glucoside</text>
        <dbReference type="Rhea" id="RHEA:70315"/>
        <dbReference type="ChEBI" id="CHEBI:16113"/>
        <dbReference type="ChEBI" id="CHEBI:17495"/>
        <dbReference type="ChEBI" id="CHEBI:74450"/>
        <dbReference type="ChEBI" id="CHEBI:76302"/>
    </reaction>
    <physiologicalReaction direction="left-to-right" evidence="17">
        <dbReference type="Rhea" id="RHEA:70316"/>
    </physiologicalReaction>
    <physiologicalReaction direction="right-to-left" evidence="17">
        <dbReference type="Rhea" id="RHEA:70317"/>
    </physiologicalReaction>
</comment>
<feature type="domain" description="Glycosyl hydrolase family 30 beta sandwich" evidence="22">
    <location>
        <begin position="423"/>
        <end position="484"/>
    </location>
</feature>
<keyword evidence="5" id="KW-0732">Signal</keyword>
<dbReference type="PANTHER" id="PTHR11069:SF23">
    <property type="entry name" value="LYSOSOMAL ACID GLUCOSYLCERAMIDASE"/>
    <property type="match status" value="1"/>
</dbReference>
<name>A0A834FSJ9_ORYME</name>
<dbReference type="GO" id="GO:0005765">
    <property type="term" value="C:lysosomal membrane"/>
    <property type="evidence" value="ECO:0007669"/>
    <property type="project" value="UniProtKB-SubCell"/>
</dbReference>
<comment type="pathway">
    <text evidence="3">Steroid metabolism; cholesterol metabolism.</text>
</comment>
<feature type="domain" description="Glycosyl hydrolase family 30 TIM-barrel" evidence="21">
    <location>
        <begin position="234"/>
        <end position="419"/>
    </location>
</feature>
<dbReference type="Gene3D" id="3.20.20.80">
    <property type="entry name" value="Glycosidases"/>
    <property type="match status" value="2"/>
</dbReference>
<comment type="catalytic activity">
    <reaction evidence="8">
        <text>beta-D-xylosyl-(1&lt;-&gt;1')-N-(9Z-octadecenoyl)-sphing-4-enine + cholesterol = cholesteryl 3-beta-D-xyloside + N-(9Z-octadecenoyl)-sphing-4-enine</text>
        <dbReference type="Rhea" id="RHEA:70251"/>
        <dbReference type="ChEBI" id="CHEBI:16113"/>
        <dbReference type="ChEBI" id="CHEBI:77996"/>
        <dbReference type="ChEBI" id="CHEBI:189067"/>
        <dbReference type="ChEBI" id="CHEBI:189081"/>
    </reaction>
    <physiologicalReaction direction="left-to-right" evidence="8">
        <dbReference type="Rhea" id="RHEA:70252"/>
    </physiologicalReaction>
</comment>
<evidence type="ECO:0000256" key="19">
    <source>
        <dbReference type="ARBA" id="ARBA00049516"/>
    </source>
</evidence>
<dbReference type="GO" id="GO:0004336">
    <property type="term" value="F:galactosylceramidase activity"/>
    <property type="evidence" value="ECO:0007669"/>
    <property type="project" value="UniProtKB-EC"/>
</dbReference>
<evidence type="ECO:0000256" key="2">
    <source>
        <dbReference type="ARBA" id="ARBA00004207"/>
    </source>
</evidence>
<evidence type="ECO:0000256" key="6">
    <source>
        <dbReference type="ARBA" id="ARBA00022801"/>
    </source>
</evidence>
<dbReference type="SUPFAM" id="SSF51445">
    <property type="entry name" value="(Trans)glycosidases"/>
    <property type="match status" value="1"/>
</dbReference>
<evidence type="ECO:0000256" key="13">
    <source>
        <dbReference type="ARBA" id="ARBA00048111"/>
    </source>
</evidence>
<evidence type="ECO:0000256" key="10">
    <source>
        <dbReference type="ARBA" id="ARBA00033698"/>
    </source>
</evidence>
<evidence type="ECO:0000256" key="1">
    <source>
        <dbReference type="ARBA" id="ARBA00001013"/>
    </source>
</evidence>
<comment type="catalytic activity">
    <reaction evidence="14">
        <text>a beta-D-galactosyl-(1&lt;-&gt;1')-N-acylsphing-4-enine + cholesterol = cholesteryl 3-beta-D-galactoside + an N-acylsphing-4-enine</text>
        <dbReference type="Rhea" id="RHEA:70235"/>
        <dbReference type="ChEBI" id="CHEBI:16113"/>
        <dbReference type="ChEBI" id="CHEBI:18390"/>
        <dbReference type="ChEBI" id="CHEBI:52639"/>
        <dbReference type="ChEBI" id="CHEBI:189066"/>
    </reaction>
    <physiologicalReaction direction="left-to-right" evidence="14">
        <dbReference type="Rhea" id="RHEA:70236"/>
    </physiologicalReaction>
    <physiologicalReaction direction="right-to-left" evidence="14">
        <dbReference type="Rhea" id="RHEA:70237"/>
    </physiologicalReaction>
</comment>
<dbReference type="EMBL" id="WKFB01000004">
    <property type="protein sequence ID" value="KAF6739574.1"/>
    <property type="molecule type" value="Genomic_DNA"/>
</dbReference>
<evidence type="ECO:0000256" key="7">
    <source>
        <dbReference type="ARBA" id="ARBA00022919"/>
    </source>
</evidence>
<comment type="catalytic activity">
    <reaction evidence="12">
        <text>a beta-D-glucosyl-(1&lt;-&gt;1')-N-acylsphing-4-enine + cholesterol = cholesteryl 3-beta-D-glucoside + an N-acylsphing-4-enine</text>
        <dbReference type="Rhea" id="RHEA:58264"/>
        <dbReference type="ChEBI" id="CHEBI:16113"/>
        <dbReference type="ChEBI" id="CHEBI:17495"/>
        <dbReference type="ChEBI" id="CHEBI:22801"/>
        <dbReference type="ChEBI" id="CHEBI:52639"/>
    </reaction>
    <physiologicalReaction direction="left-to-right" evidence="12">
        <dbReference type="Rhea" id="RHEA:58265"/>
    </physiologicalReaction>
    <physiologicalReaction direction="right-to-left" evidence="12">
        <dbReference type="Rhea" id="RHEA:58266"/>
    </physiologicalReaction>
</comment>
<evidence type="ECO:0000256" key="16">
    <source>
        <dbReference type="ARBA" id="ARBA00048817"/>
    </source>
</evidence>
<evidence type="ECO:0000256" key="4">
    <source>
        <dbReference type="ARBA" id="ARBA00005382"/>
    </source>
</evidence>
<comment type="catalytic activity">
    <reaction evidence="15">
        <text>beta-D-glucosyl-N-dodecanoylsphing-4-enine + cholesterol = N-dodecanoylsphing-4-enine + cholesteryl 3-beta-D-glucoside</text>
        <dbReference type="Rhea" id="RHEA:70307"/>
        <dbReference type="ChEBI" id="CHEBI:16113"/>
        <dbReference type="ChEBI" id="CHEBI:17495"/>
        <dbReference type="ChEBI" id="CHEBI:72956"/>
        <dbReference type="ChEBI" id="CHEBI:76297"/>
    </reaction>
    <physiologicalReaction direction="left-to-right" evidence="15">
        <dbReference type="Rhea" id="RHEA:70308"/>
    </physiologicalReaction>
    <physiologicalReaction direction="right-to-left" evidence="15">
        <dbReference type="Rhea" id="RHEA:70309"/>
    </physiologicalReaction>
</comment>
<organism evidence="23 24">
    <name type="scientific">Oryzias melastigma</name>
    <name type="common">Marine medaka</name>
    <dbReference type="NCBI Taxonomy" id="30732"/>
    <lineage>
        <taxon>Eukaryota</taxon>
        <taxon>Metazoa</taxon>
        <taxon>Chordata</taxon>
        <taxon>Craniata</taxon>
        <taxon>Vertebrata</taxon>
        <taxon>Euteleostomi</taxon>
        <taxon>Actinopterygii</taxon>
        <taxon>Neopterygii</taxon>
        <taxon>Teleostei</taxon>
        <taxon>Neoteleostei</taxon>
        <taxon>Acanthomorphata</taxon>
        <taxon>Ovalentaria</taxon>
        <taxon>Atherinomorphae</taxon>
        <taxon>Beloniformes</taxon>
        <taxon>Adrianichthyidae</taxon>
        <taxon>Oryziinae</taxon>
        <taxon>Oryzias</taxon>
    </lineage>
</organism>
<comment type="catalytic activity">
    <reaction evidence="1">
        <text>a beta-D-glucosyl-(1&lt;-&gt;1')-N-acylsphing-4-enine + H2O = an N-acylsphing-4-enine + D-glucose</text>
        <dbReference type="Rhea" id="RHEA:13269"/>
        <dbReference type="ChEBI" id="CHEBI:4167"/>
        <dbReference type="ChEBI" id="CHEBI:15377"/>
        <dbReference type="ChEBI" id="CHEBI:22801"/>
        <dbReference type="ChEBI" id="CHEBI:52639"/>
        <dbReference type="EC" id="3.2.1.45"/>
    </reaction>
    <physiologicalReaction direction="left-to-right" evidence="1">
        <dbReference type="Rhea" id="RHEA:13270"/>
    </physiologicalReaction>
</comment>
<evidence type="ECO:0000259" key="22">
    <source>
        <dbReference type="Pfam" id="PF17189"/>
    </source>
</evidence>
<gene>
    <name evidence="23" type="ORF">FQA47_004845</name>
</gene>
<dbReference type="GO" id="GO:0008203">
    <property type="term" value="P:cholesterol metabolic process"/>
    <property type="evidence" value="ECO:0007669"/>
    <property type="project" value="UniProtKB-UniPathway"/>
</dbReference>
<protein>
    <recommendedName>
        <fullName evidence="20">Glucosylceramidase</fullName>
        <ecNumber evidence="20">3.2.1.45</ecNumber>
    </recommendedName>
</protein>
<evidence type="ECO:0000256" key="8">
    <source>
        <dbReference type="ARBA" id="ARBA00033633"/>
    </source>
</evidence>
<evidence type="ECO:0000256" key="9">
    <source>
        <dbReference type="ARBA" id="ARBA00033646"/>
    </source>
</evidence>
<evidence type="ECO:0000256" key="20">
    <source>
        <dbReference type="RuleBase" id="RU361188"/>
    </source>
</evidence>
<evidence type="ECO:0000313" key="23">
    <source>
        <dbReference type="EMBL" id="KAF6739574.1"/>
    </source>
</evidence>
<dbReference type="PRINTS" id="PR00843">
    <property type="entry name" value="GLHYDRLASE30"/>
</dbReference>
<evidence type="ECO:0000256" key="18">
    <source>
        <dbReference type="ARBA" id="ARBA00049379"/>
    </source>
</evidence>
<evidence type="ECO:0000313" key="24">
    <source>
        <dbReference type="Proteomes" id="UP000646548"/>
    </source>
</evidence>
<dbReference type="AlphaFoldDB" id="A0A834FSJ9"/>
<dbReference type="UniPathway" id="UPA00296"/>
<keyword evidence="6 20" id="KW-0378">Hydrolase</keyword>
<reference evidence="23" key="1">
    <citation type="journal article" name="BMC Genomics">
        <title>Long-read sequencing and de novo genome assembly of marine medaka (Oryzias melastigma).</title>
        <authorList>
            <person name="Liang P."/>
            <person name="Saqib H.S.A."/>
            <person name="Ni X."/>
            <person name="Shen Y."/>
        </authorList>
    </citation>
    <scope>NUCLEOTIDE SEQUENCE</scope>
    <source>
        <strain evidence="23">Bigg-433</strain>
    </source>
</reference>
<dbReference type="GO" id="GO:0006680">
    <property type="term" value="P:glucosylceramide catabolic process"/>
    <property type="evidence" value="ECO:0007669"/>
    <property type="project" value="TreeGrafter"/>
</dbReference>
<keyword evidence="20" id="KW-0326">Glycosidase</keyword>
<evidence type="ECO:0000256" key="11">
    <source>
        <dbReference type="ARBA" id="ARBA00033703"/>
    </source>
</evidence>
<comment type="catalytic activity">
    <reaction evidence="13">
        <text>beta-D-glucosyl-(1&lt;-&gt;1)-N-octadecanoylsphing-4-enine + cholesterol = cholesteryl 3-beta-D-glucoside + N-octadecanoylsphing-4-enine</text>
        <dbReference type="Rhea" id="RHEA:70311"/>
        <dbReference type="ChEBI" id="CHEBI:16113"/>
        <dbReference type="ChEBI" id="CHEBI:17495"/>
        <dbReference type="ChEBI" id="CHEBI:72961"/>
        <dbReference type="ChEBI" id="CHEBI:84719"/>
    </reaction>
    <physiologicalReaction direction="left-to-right" evidence="13">
        <dbReference type="Rhea" id="RHEA:70312"/>
    </physiologicalReaction>
    <physiologicalReaction direction="right-to-left" evidence="13">
        <dbReference type="Rhea" id="RHEA:70313"/>
    </physiologicalReaction>
</comment>
<evidence type="ECO:0000256" key="17">
    <source>
        <dbReference type="ARBA" id="ARBA00048880"/>
    </source>
</evidence>
<evidence type="ECO:0000256" key="12">
    <source>
        <dbReference type="ARBA" id="ARBA00048055"/>
    </source>
</evidence>
<dbReference type="InterPro" id="IPR001139">
    <property type="entry name" value="Glyco_hydro_30"/>
</dbReference>
<keyword evidence="20" id="KW-0443">Lipid metabolism</keyword>
<comment type="caution">
    <text evidence="23">The sequence shown here is derived from an EMBL/GenBank/DDBJ whole genome shotgun (WGS) entry which is preliminary data.</text>
</comment>
<sequence length="489" mass="54557">MAGSRLEASQGQIQVNSTGAGLRLTIVPHQKFQRIMGFGGAMTDAAAINILSLSAGAQEQLLRQYFSSDGIGYTVLRVPMASCDFSTRLYTYADTPGDYNLENFTLAPEDIHMKIPLLQRAQALSPLPLSLLASAWSAPSWMKTNGALIGKGSLKGQPGGKEHKTWAQYYIRFLEEYAKYNLTFWAVTTGNEPSAGRMTNYRSGVFGVYWGFLDREIFAFALFLMLQESEDGLCHCSFQALGFTAEEQRDWVALDLGPALHASAYPHTHVLLLDDSRLLLPYWAKVVLNDVHAGRYIHGVAVHWYMDSLVPADISLGMTHQLYPEYYLFGTEACAGWISPDRGVKLGSWNRAEQYAHDIIEDLNHHVVGWTDWNLALDPTGGPNWVKNFVDSPIVVDAKRDVFYKQPSFYSMAHFSKFLWEESQRVGVSPSGKTELEYSAFVRPDSSVVLIVLNKASSEIQFEVWDPAVGYIPCTAPAHSILTLAWNTR</sequence>
<dbReference type="Proteomes" id="UP000646548">
    <property type="component" value="Unassembled WGS sequence"/>
</dbReference>
<comment type="catalytic activity">
    <reaction evidence="18">
        <text>beta-D-glucosyl-N-octanoylsphing-4E-enine + cholesterol = N-octanoylsphing-4-enine + cholesteryl 3-beta-D-glucoside</text>
        <dbReference type="Rhea" id="RHEA:70303"/>
        <dbReference type="ChEBI" id="CHEBI:16113"/>
        <dbReference type="ChEBI" id="CHEBI:17495"/>
        <dbReference type="ChEBI" id="CHEBI:45815"/>
        <dbReference type="ChEBI" id="CHEBI:65222"/>
    </reaction>
    <physiologicalReaction direction="left-to-right" evidence="18">
        <dbReference type="Rhea" id="RHEA:70304"/>
    </physiologicalReaction>
    <physiologicalReaction direction="right-to-left" evidence="18">
        <dbReference type="Rhea" id="RHEA:70305"/>
    </physiologicalReaction>
</comment>
<dbReference type="SUPFAM" id="SSF51011">
    <property type="entry name" value="Glycosyl hydrolase domain"/>
    <property type="match status" value="1"/>
</dbReference>
<comment type="catalytic activity">
    <reaction evidence="11">
        <text>1-(beta-D-galactosyl)-N-dodecanoylsphing-4-enine + cholesterol = cholesteryl 3-beta-D-galactoside + N-dodecanoylsphing-4-enine</text>
        <dbReference type="Rhea" id="RHEA:70255"/>
        <dbReference type="ChEBI" id="CHEBI:16113"/>
        <dbReference type="ChEBI" id="CHEBI:72956"/>
        <dbReference type="ChEBI" id="CHEBI:73432"/>
        <dbReference type="ChEBI" id="CHEBI:189066"/>
    </reaction>
    <physiologicalReaction direction="left-to-right" evidence="11">
        <dbReference type="Rhea" id="RHEA:70256"/>
    </physiologicalReaction>
    <physiologicalReaction direction="right-to-left" evidence="11">
        <dbReference type="Rhea" id="RHEA:70257"/>
    </physiologicalReaction>
</comment>
<evidence type="ECO:0000256" key="5">
    <source>
        <dbReference type="ARBA" id="ARBA00022729"/>
    </source>
</evidence>
<evidence type="ECO:0000259" key="21">
    <source>
        <dbReference type="Pfam" id="PF02055"/>
    </source>
</evidence>
<dbReference type="Pfam" id="PF17189">
    <property type="entry name" value="Glyco_hydro_30C"/>
    <property type="match status" value="1"/>
</dbReference>
<comment type="similarity">
    <text evidence="4 20">Belongs to the glycosyl hydrolase 30 family.</text>
</comment>
<dbReference type="InterPro" id="IPR033453">
    <property type="entry name" value="Glyco_hydro_30_TIM-barrel"/>
</dbReference>
<comment type="catalytic activity">
    <reaction evidence="19">
        <text>beta-D-glucosyl-N-(9Z-octadecenoyl)-sphing-4E-enine + cholesterol = N-(9Z-octadecenoyl)-sphing-4-enine + cholesteryl 3-beta-D-glucoside</text>
        <dbReference type="Rhea" id="RHEA:58324"/>
        <dbReference type="ChEBI" id="CHEBI:16113"/>
        <dbReference type="ChEBI" id="CHEBI:17495"/>
        <dbReference type="ChEBI" id="CHEBI:77996"/>
        <dbReference type="ChEBI" id="CHEBI:139140"/>
    </reaction>
    <physiologicalReaction direction="left-to-right" evidence="19">
        <dbReference type="Rhea" id="RHEA:58325"/>
    </physiologicalReaction>
    <physiologicalReaction direction="right-to-left" evidence="19">
        <dbReference type="Rhea" id="RHEA:58326"/>
    </physiologicalReaction>
</comment>
<dbReference type="PANTHER" id="PTHR11069">
    <property type="entry name" value="GLUCOSYLCERAMIDASE"/>
    <property type="match status" value="1"/>
</dbReference>
<comment type="catalytic activity">
    <reaction evidence="9">
        <text>cholesteryl 3-beta-D-glucoside + H2O = cholesterol + D-glucose</text>
        <dbReference type="Rhea" id="RHEA:11956"/>
        <dbReference type="ChEBI" id="CHEBI:4167"/>
        <dbReference type="ChEBI" id="CHEBI:15377"/>
        <dbReference type="ChEBI" id="CHEBI:16113"/>
        <dbReference type="ChEBI" id="CHEBI:17495"/>
    </reaction>
    <physiologicalReaction direction="left-to-right" evidence="9">
        <dbReference type="Rhea" id="RHEA:11957"/>
    </physiologicalReaction>
</comment>
<comment type="catalytic activity">
    <reaction evidence="16">
        <text>a beta-D-xylosyl-(1&lt;-&gt;1')-N-acylsphing-4-enine + cholesterol = cholesteryl 3-beta-D-xyloside + an N-acylsphing-4-enine</text>
        <dbReference type="Rhea" id="RHEA:70239"/>
        <dbReference type="ChEBI" id="CHEBI:16113"/>
        <dbReference type="ChEBI" id="CHEBI:52639"/>
        <dbReference type="ChEBI" id="CHEBI:189067"/>
        <dbReference type="ChEBI" id="CHEBI:189068"/>
    </reaction>
    <physiologicalReaction direction="left-to-right" evidence="16">
        <dbReference type="Rhea" id="RHEA:70240"/>
    </physiologicalReaction>
</comment>
<feature type="domain" description="Glycosyl hydrolase family 30 TIM-barrel" evidence="21">
    <location>
        <begin position="35"/>
        <end position="203"/>
    </location>
</feature>
<comment type="catalytic activity">
    <reaction evidence="10">
        <text>a beta-D-galactosyl-(1&lt;-&gt;1')-N-acylsphing-4-enine + H2O = an N-acylsphing-4-enine + D-galactose</text>
        <dbReference type="Rhea" id="RHEA:14297"/>
        <dbReference type="ChEBI" id="CHEBI:4139"/>
        <dbReference type="ChEBI" id="CHEBI:15377"/>
        <dbReference type="ChEBI" id="CHEBI:18390"/>
        <dbReference type="ChEBI" id="CHEBI:52639"/>
        <dbReference type="EC" id="3.2.1.46"/>
    </reaction>
    <physiologicalReaction direction="left-to-right" evidence="10">
        <dbReference type="Rhea" id="RHEA:14298"/>
    </physiologicalReaction>
</comment>
<dbReference type="Pfam" id="PF02055">
    <property type="entry name" value="Glyco_hydro_30"/>
    <property type="match status" value="2"/>
</dbReference>
<proteinExistence type="inferred from homology"/>
<dbReference type="EC" id="3.2.1.45" evidence="20"/>
<comment type="subcellular location">
    <subcellularLocation>
        <location evidence="2">Lysosome membrane</location>
        <topology evidence="2">Peripheral membrane protein</topology>
        <orientation evidence="2">Lumenal side</orientation>
    </subcellularLocation>
</comment>
<dbReference type="InterPro" id="IPR017853">
    <property type="entry name" value="GH"/>
</dbReference>